<evidence type="ECO:0000313" key="2">
    <source>
        <dbReference type="EMBL" id="CAG7563098.1"/>
    </source>
</evidence>
<organism evidence="2 3">
    <name type="scientific">Fusarium equiseti</name>
    <name type="common">Fusarium scirpi</name>
    <dbReference type="NCBI Taxonomy" id="61235"/>
    <lineage>
        <taxon>Eukaryota</taxon>
        <taxon>Fungi</taxon>
        <taxon>Dikarya</taxon>
        <taxon>Ascomycota</taxon>
        <taxon>Pezizomycotina</taxon>
        <taxon>Sordariomycetes</taxon>
        <taxon>Hypocreomycetidae</taxon>
        <taxon>Hypocreales</taxon>
        <taxon>Nectriaceae</taxon>
        <taxon>Fusarium</taxon>
        <taxon>Fusarium incarnatum-equiseti species complex</taxon>
    </lineage>
</organism>
<evidence type="ECO:0000313" key="3">
    <source>
        <dbReference type="Proteomes" id="UP000693738"/>
    </source>
</evidence>
<protein>
    <submittedName>
        <fullName evidence="2">Uncharacterized protein</fullName>
    </submittedName>
</protein>
<dbReference type="AlphaFoldDB" id="A0A8J2J995"/>
<evidence type="ECO:0000256" key="1">
    <source>
        <dbReference type="SAM" id="MobiDB-lite"/>
    </source>
</evidence>
<feature type="compositionally biased region" description="Polar residues" evidence="1">
    <location>
        <begin position="62"/>
        <end position="80"/>
    </location>
</feature>
<gene>
    <name evidence="2" type="ORF">FEQUK3_LOCUS8814</name>
</gene>
<reference evidence="2" key="1">
    <citation type="submission" date="2021-05" db="EMBL/GenBank/DDBJ databases">
        <authorList>
            <person name="Khan N."/>
        </authorList>
    </citation>
    <scope>NUCLEOTIDE SEQUENCE</scope>
</reference>
<comment type="caution">
    <text evidence="2">The sequence shown here is derived from an EMBL/GenBank/DDBJ whole genome shotgun (WGS) entry which is preliminary data.</text>
</comment>
<sequence length="173" mass="18747">MDPKVEDAASHAGTANPITPSTILDESTSSDVTKHSATHNETADRVADTSSKASRASAASNVPATSTIPDTNMNFATHNQMQHDDQKSTAERLVKELQSTNEKLADVNAKLADECERRKSANGTLQSRVEALENLINELITNHNEMAHIVAAVYVHFEGQSVDNEEDELEAVH</sequence>
<name>A0A8J2J995_FUSEQ</name>
<proteinExistence type="predicted"/>
<accession>A0A8J2J995</accession>
<dbReference type="EMBL" id="CAJSTJ010000152">
    <property type="protein sequence ID" value="CAG7563098.1"/>
    <property type="molecule type" value="Genomic_DNA"/>
</dbReference>
<dbReference type="Proteomes" id="UP000693738">
    <property type="component" value="Unassembled WGS sequence"/>
</dbReference>
<feature type="compositionally biased region" description="Polar residues" evidence="1">
    <location>
        <begin position="16"/>
        <end position="31"/>
    </location>
</feature>
<feature type="region of interest" description="Disordered" evidence="1">
    <location>
        <begin position="1"/>
        <end position="89"/>
    </location>
</feature>
<feature type="compositionally biased region" description="Low complexity" evidence="1">
    <location>
        <begin position="48"/>
        <end position="60"/>
    </location>
</feature>